<evidence type="ECO:0000313" key="2">
    <source>
        <dbReference type="EMBL" id="SDC16996.1"/>
    </source>
</evidence>
<gene>
    <name evidence="2" type="ORF">SAMN05216174_101365</name>
</gene>
<feature type="region of interest" description="Disordered" evidence="1">
    <location>
        <begin position="100"/>
        <end position="124"/>
    </location>
</feature>
<evidence type="ECO:0000256" key="1">
    <source>
        <dbReference type="SAM" id="MobiDB-lite"/>
    </source>
</evidence>
<accession>A0A1G6JGD4</accession>
<name>A0A1G6JGD4_9PSEU</name>
<dbReference type="EMBL" id="FMZZ01000001">
    <property type="protein sequence ID" value="SDC16996.1"/>
    <property type="molecule type" value="Genomic_DNA"/>
</dbReference>
<sequence>MGGLLPGSGRAGVRGRGQGPQAVASGRAVSHGHPVGNGRVRRSAHWLRIDPFPAIVTTPKVATAGRKAARVAAGTGVGRGRYRGTGLPLPADRMAASMVSTSVTDSAGGTGGGPSPRRHAETAP</sequence>
<feature type="compositionally biased region" description="Gly residues" evidence="1">
    <location>
        <begin position="1"/>
        <end position="18"/>
    </location>
</feature>
<dbReference type="Proteomes" id="UP000199501">
    <property type="component" value="Unassembled WGS sequence"/>
</dbReference>
<proteinExistence type="predicted"/>
<dbReference type="AlphaFoldDB" id="A0A1G6JGD4"/>
<protein>
    <submittedName>
        <fullName evidence="2">Uncharacterized protein</fullName>
    </submittedName>
</protein>
<reference evidence="3" key="1">
    <citation type="submission" date="2016-10" db="EMBL/GenBank/DDBJ databases">
        <authorList>
            <person name="Varghese N."/>
            <person name="Submissions S."/>
        </authorList>
    </citation>
    <scope>NUCLEOTIDE SEQUENCE [LARGE SCALE GENOMIC DNA]</scope>
    <source>
        <strain evidence="3">IBRC-M 10403</strain>
    </source>
</reference>
<feature type="region of interest" description="Disordered" evidence="1">
    <location>
        <begin position="1"/>
        <end position="38"/>
    </location>
</feature>
<keyword evidence="3" id="KW-1185">Reference proteome</keyword>
<evidence type="ECO:0000313" key="3">
    <source>
        <dbReference type="Proteomes" id="UP000199501"/>
    </source>
</evidence>
<organism evidence="2 3">
    <name type="scientific">Actinokineospora iranica</name>
    <dbReference type="NCBI Taxonomy" id="1271860"/>
    <lineage>
        <taxon>Bacteria</taxon>
        <taxon>Bacillati</taxon>
        <taxon>Actinomycetota</taxon>
        <taxon>Actinomycetes</taxon>
        <taxon>Pseudonocardiales</taxon>
        <taxon>Pseudonocardiaceae</taxon>
        <taxon>Actinokineospora</taxon>
    </lineage>
</organism>